<evidence type="ECO:0000256" key="14">
    <source>
        <dbReference type="ARBA" id="ARBA00034059"/>
    </source>
</evidence>
<comment type="catalytic activity">
    <reaction evidence="10">
        <text>pyranose + acceptor = pyranos-2-ulose + reduced acceptor.</text>
        <dbReference type="EC" id="1.1.99.29"/>
    </reaction>
</comment>
<dbReference type="Gene3D" id="3.50.50.60">
    <property type="entry name" value="FAD/NAD(P)-binding domain"/>
    <property type="match status" value="1"/>
</dbReference>
<keyword evidence="18" id="KW-0732">Signal</keyword>
<comment type="subunit">
    <text evidence="4">Monomer.</text>
</comment>
<proteinExistence type="inferred from homology"/>
<feature type="domain" description="Glucose-methanol-choline oxidoreductase N-terminal" evidence="20">
    <location>
        <begin position="310"/>
        <end position="324"/>
    </location>
</feature>
<comment type="catalytic activity">
    <reaction evidence="14">
        <text>a pyranoside + acceptor = a pyranosid-3,4-diulose + reduced acceptor.</text>
        <dbReference type="EC" id="1.1.99.29"/>
    </reaction>
</comment>
<dbReference type="GO" id="GO:0005576">
    <property type="term" value="C:extracellular region"/>
    <property type="evidence" value="ECO:0007669"/>
    <property type="project" value="UniProtKB-SubCell"/>
</dbReference>
<evidence type="ECO:0000256" key="4">
    <source>
        <dbReference type="ARBA" id="ARBA00011245"/>
    </source>
</evidence>
<dbReference type="PANTHER" id="PTHR11552:SF147">
    <property type="entry name" value="CHOLINE DEHYDROGENASE, MITOCHONDRIAL"/>
    <property type="match status" value="1"/>
</dbReference>
<dbReference type="InterPro" id="IPR036188">
    <property type="entry name" value="FAD/NAD-bd_sf"/>
</dbReference>
<evidence type="ECO:0000256" key="10">
    <source>
        <dbReference type="ARBA" id="ARBA00033986"/>
    </source>
</evidence>
<evidence type="ECO:0000256" key="15">
    <source>
        <dbReference type="PIRSR" id="PIRSR000137-1"/>
    </source>
</evidence>
<feature type="signal peptide" evidence="18">
    <location>
        <begin position="1"/>
        <end position="25"/>
    </location>
</feature>
<comment type="function">
    <text evidence="9">Catalyzes the single-oxidation or sequential double oxidation reaction of carbohydrates primarily at carbon-2 and/or carbon-3 with the concomitant reduction of the flavin. The enzyme exhibits a broad sugar substrate specificity, oxidizing different aldopyranoses to the corresponding C-1, C-2, C-3 or C-1,2, C-2,3 and C-3,4 (di)dehydro sugars with substrate-specific regioselectivity. Accepts only a narrow range of electron acceptors such as substituted benzoquinones and complexed metal ions and reacts extremely slowly with O(2) as acceptor. May play a role in the natural recycling of plant matter by oxidizing all major monosaccharides in lignocellulose and by reducing quinone compounds or reactive radical species generated during lignin depolymerization.</text>
</comment>
<feature type="active site" description="Proton acceptor" evidence="15">
    <location>
        <position position="577"/>
    </location>
</feature>
<feature type="binding site" evidence="16">
    <location>
        <position position="267"/>
    </location>
    <ligand>
        <name>FAD</name>
        <dbReference type="ChEBI" id="CHEBI:57692"/>
    </ligand>
</feature>
<comment type="catalytic activity">
    <reaction evidence="11">
        <text>pyranose + acceptor = pyranos-2,3-diulose + reduced acceptor.</text>
        <dbReference type="EC" id="1.1.99.29"/>
    </reaction>
</comment>
<dbReference type="GO" id="GO:0050660">
    <property type="term" value="F:flavin adenine dinucleotide binding"/>
    <property type="evidence" value="ECO:0007669"/>
    <property type="project" value="InterPro"/>
</dbReference>
<dbReference type="Pfam" id="PF00732">
    <property type="entry name" value="GMC_oxred_N"/>
    <property type="match status" value="1"/>
</dbReference>
<evidence type="ECO:0000256" key="16">
    <source>
        <dbReference type="PIRSR" id="PIRSR000137-2"/>
    </source>
</evidence>
<evidence type="ECO:0000256" key="1">
    <source>
        <dbReference type="ARBA" id="ARBA00001974"/>
    </source>
</evidence>
<comment type="catalytic activity">
    <reaction evidence="13">
        <text>a pyranoside + acceptor = a pyranosid-3-ulose + reduced acceptor.</text>
        <dbReference type="EC" id="1.1.99.29"/>
    </reaction>
</comment>
<organism evidence="21 22">
    <name type="scientific">Crucibulum laeve</name>
    <dbReference type="NCBI Taxonomy" id="68775"/>
    <lineage>
        <taxon>Eukaryota</taxon>
        <taxon>Fungi</taxon>
        <taxon>Dikarya</taxon>
        <taxon>Basidiomycota</taxon>
        <taxon>Agaricomycotina</taxon>
        <taxon>Agaricomycetes</taxon>
        <taxon>Agaricomycetidae</taxon>
        <taxon>Agaricales</taxon>
        <taxon>Agaricineae</taxon>
        <taxon>Nidulariaceae</taxon>
        <taxon>Crucibulum</taxon>
    </lineage>
</organism>
<comment type="catalytic activity">
    <reaction evidence="12">
        <text>pyranose + acceptor = pyranos-3-ulose + reduced acceptor.</text>
        <dbReference type="EC" id="1.1.99.29"/>
    </reaction>
</comment>
<dbReference type="InterPro" id="IPR012132">
    <property type="entry name" value="GMC_OxRdtase"/>
</dbReference>
<keyword evidence="7 17" id="KW-0285">Flavoprotein</keyword>
<keyword evidence="8 16" id="KW-0274">FAD</keyword>
<evidence type="ECO:0000313" key="21">
    <source>
        <dbReference type="EMBL" id="TFK37492.1"/>
    </source>
</evidence>
<dbReference type="PROSITE" id="PS00624">
    <property type="entry name" value="GMC_OXRED_2"/>
    <property type="match status" value="1"/>
</dbReference>
<dbReference type="Pfam" id="PF05199">
    <property type="entry name" value="GMC_oxred_C"/>
    <property type="match status" value="1"/>
</dbReference>
<evidence type="ECO:0000256" key="13">
    <source>
        <dbReference type="ARBA" id="ARBA00034050"/>
    </source>
</evidence>
<evidence type="ECO:0000256" key="5">
    <source>
        <dbReference type="ARBA" id="ARBA00013177"/>
    </source>
</evidence>
<evidence type="ECO:0000256" key="7">
    <source>
        <dbReference type="ARBA" id="ARBA00022630"/>
    </source>
</evidence>
<evidence type="ECO:0000256" key="18">
    <source>
        <dbReference type="SAM" id="SignalP"/>
    </source>
</evidence>
<dbReference type="PIRSF" id="PIRSF000137">
    <property type="entry name" value="Alcohol_oxidase"/>
    <property type="match status" value="1"/>
</dbReference>
<dbReference type="PANTHER" id="PTHR11552">
    <property type="entry name" value="GLUCOSE-METHANOL-CHOLINE GMC OXIDOREDUCTASE"/>
    <property type="match status" value="1"/>
</dbReference>
<evidence type="ECO:0000313" key="22">
    <source>
        <dbReference type="Proteomes" id="UP000308652"/>
    </source>
</evidence>
<feature type="chain" id="PRO_5022676681" description="pyranose dehydrogenase (acceptor)" evidence="18">
    <location>
        <begin position="26"/>
        <end position="599"/>
    </location>
</feature>
<evidence type="ECO:0000256" key="9">
    <source>
        <dbReference type="ARBA" id="ARBA00024699"/>
    </source>
</evidence>
<evidence type="ECO:0000259" key="20">
    <source>
        <dbReference type="PROSITE" id="PS00624"/>
    </source>
</evidence>
<feature type="active site" description="Proton donor" evidence="15">
    <location>
        <position position="533"/>
    </location>
</feature>
<keyword evidence="6" id="KW-0964">Secreted</keyword>
<sequence>MPYGHHLVLPLLLLFLGGFALGCHGKIFERVKDLPGLKYDFIIIGGGTAGNVIANRLTEYSQFSVLVLEAGVSNENVLNVSIPLRCTTLTPGTIYDWNFTTIPQVGLNGRQVPYLRGKILGGSSSVNFMAYTRGSSDDYDRYAKITGDSGWSWNKLLPYILKNERWTASADHHDISGSFDPAVHGFNGVNSVSLPGFSQPIDWRVIQTTKELVEFPYNVDSNSGNQLGIGWAQSTIGNGERSSSATSYLSPKYINRPNLHVLLHVQVARVLPSTSNIAQKFSFKDVEFSEGVGGPIFRATAKKEIILSAGAIGTPHILLNSGIGDKNALSQIGIKPLVHLPSVGQNFSDHPVIVDQWPVNSTNTFEKLARNATYAAEQLDLWLRTRTGILVDAPTNMLGFLRLPANASIFEKHPDPSPGPRTGHWEILFTNGLTGPPVPATGNFLDVAVALVSPTSRGSVTINSTNPFDPPLINPNFLNTEFDIFTMREAVRAARRFISAPAWSDYIISQVNNTATDTELDQYIRDGSISIFHGVGTAGMSARDANYGVVDPDLLVKGVEGLRIVDASILPIVPAAHTQAATYAIAERAADMIKEAWRH</sequence>
<dbReference type="STRING" id="68775.A0A5C3LXD1"/>
<comment type="subcellular location">
    <subcellularLocation>
        <location evidence="2">Secreted</location>
    </subcellularLocation>
</comment>
<evidence type="ECO:0000256" key="12">
    <source>
        <dbReference type="ARBA" id="ARBA00034029"/>
    </source>
</evidence>
<reference evidence="21 22" key="1">
    <citation type="journal article" date="2019" name="Nat. Ecol. Evol.">
        <title>Megaphylogeny resolves global patterns of mushroom evolution.</title>
        <authorList>
            <person name="Varga T."/>
            <person name="Krizsan K."/>
            <person name="Foldi C."/>
            <person name="Dima B."/>
            <person name="Sanchez-Garcia M."/>
            <person name="Sanchez-Ramirez S."/>
            <person name="Szollosi G.J."/>
            <person name="Szarkandi J.G."/>
            <person name="Papp V."/>
            <person name="Albert L."/>
            <person name="Andreopoulos W."/>
            <person name="Angelini C."/>
            <person name="Antonin V."/>
            <person name="Barry K.W."/>
            <person name="Bougher N.L."/>
            <person name="Buchanan P."/>
            <person name="Buyck B."/>
            <person name="Bense V."/>
            <person name="Catcheside P."/>
            <person name="Chovatia M."/>
            <person name="Cooper J."/>
            <person name="Damon W."/>
            <person name="Desjardin D."/>
            <person name="Finy P."/>
            <person name="Geml J."/>
            <person name="Haridas S."/>
            <person name="Hughes K."/>
            <person name="Justo A."/>
            <person name="Karasinski D."/>
            <person name="Kautmanova I."/>
            <person name="Kiss B."/>
            <person name="Kocsube S."/>
            <person name="Kotiranta H."/>
            <person name="LaButti K.M."/>
            <person name="Lechner B.E."/>
            <person name="Liimatainen K."/>
            <person name="Lipzen A."/>
            <person name="Lukacs Z."/>
            <person name="Mihaltcheva S."/>
            <person name="Morgado L.N."/>
            <person name="Niskanen T."/>
            <person name="Noordeloos M.E."/>
            <person name="Ohm R.A."/>
            <person name="Ortiz-Santana B."/>
            <person name="Ovrebo C."/>
            <person name="Racz N."/>
            <person name="Riley R."/>
            <person name="Savchenko A."/>
            <person name="Shiryaev A."/>
            <person name="Soop K."/>
            <person name="Spirin V."/>
            <person name="Szebenyi C."/>
            <person name="Tomsovsky M."/>
            <person name="Tulloss R.E."/>
            <person name="Uehling J."/>
            <person name="Grigoriev I.V."/>
            <person name="Vagvolgyi C."/>
            <person name="Papp T."/>
            <person name="Martin F.M."/>
            <person name="Miettinen O."/>
            <person name="Hibbett D.S."/>
            <person name="Nagy L.G."/>
        </authorList>
    </citation>
    <scope>NUCLEOTIDE SEQUENCE [LARGE SCALE GENOMIC DNA]</scope>
    <source>
        <strain evidence="21 22">CBS 166.37</strain>
    </source>
</reference>
<evidence type="ECO:0000256" key="8">
    <source>
        <dbReference type="ARBA" id="ARBA00022827"/>
    </source>
</evidence>
<evidence type="ECO:0000256" key="11">
    <source>
        <dbReference type="ARBA" id="ARBA00034010"/>
    </source>
</evidence>
<accession>A0A5C3LXD1</accession>
<dbReference type="PROSITE" id="PS00623">
    <property type="entry name" value="GMC_OXRED_1"/>
    <property type="match status" value="1"/>
</dbReference>
<feature type="domain" description="Glucose-methanol-choline oxidoreductase N-terminal" evidence="19">
    <location>
        <begin position="117"/>
        <end position="140"/>
    </location>
</feature>
<gene>
    <name evidence="21" type="ORF">BDQ12DRAFT_653004</name>
</gene>
<evidence type="ECO:0000256" key="17">
    <source>
        <dbReference type="RuleBase" id="RU003968"/>
    </source>
</evidence>
<dbReference type="GO" id="GO:0033718">
    <property type="term" value="F:pyranose dehydrogenase (acceptor) activity"/>
    <property type="evidence" value="ECO:0007669"/>
    <property type="project" value="UniProtKB-EC"/>
</dbReference>
<dbReference type="InterPro" id="IPR000172">
    <property type="entry name" value="GMC_OxRdtase_N"/>
</dbReference>
<evidence type="ECO:0000256" key="3">
    <source>
        <dbReference type="ARBA" id="ARBA00010790"/>
    </source>
</evidence>
<dbReference type="EMBL" id="ML213608">
    <property type="protein sequence ID" value="TFK37492.1"/>
    <property type="molecule type" value="Genomic_DNA"/>
</dbReference>
<dbReference type="Gene3D" id="3.30.560.10">
    <property type="entry name" value="Glucose Oxidase, domain 3"/>
    <property type="match status" value="1"/>
</dbReference>
<evidence type="ECO:0000259" key="19">
    <source>
        <dbReference type="PROSITE" id="PS00623"/>
    </source>
</evidence>
<dbReference type="OrthoDB" id="269227at2759"/>
<dbReference type="Proteomes" id="UP000308652">
    <property type="component" value="Unassembled WGS sequence"/>
</dbReference>
<comment type="cofactor">
    <cofactor evidence="1 16">
        <name>FAD</name>
        <dbReference type="ChEBI" id="CHEBI:57692"/>
    </cofactor>
</comment>
<evidence type="ECO:0000256" key="2">
    <source>
        <dbReference type="ARBA" id="ARBA00004613"/>
    </source>
</evidence>
<dbReference type="EC" id="1.1.99.29" evidence="5"/>
<protein>
    <recommendedName>
        <fullName evidence="5">pyranose dehydrogenase (acceptor)</fullName>
        <ecNumber evidence="5">1.1.99.29</ecNumber>
    </recommendedName>
</protein>
<dbReference type="SUPFAM" id="SSF54373">
    <property type="entry name" value="FAD-linked reductases, C-terminal domain"/>
    <property type="match status" value="1"/>
</dbReference>
<dbReference type="AlphaFoldDB" id="A0A5C3LXD1"/>
<evidence type="ECO:0000256" key="6">
    <source>
        <dbReference type="ARBA" id="ARBA00022525"/>
    </source>
</evidence>
<dbReference type="SUPFAM" id="SSF51905">
    <property type="entry name" value="FAD/NAD(P)-binding domain"/>
    <property type="match status" value="1"/>
</dbReference>
<dbReference type="InterPro" id="IPR007867">
    <property type="entry name" value="GMC_OxRtase_C"/>
</dbReference>
<name>A0A5C3LXD1_9AGAR</name>
<comment type="similarity">
    <text evidence="3 17">Belongs to the GMC oxidoreductase family.</text>
</comment>
<keyword evidence="22" id="KW-1185">Reference proteome</keyword>